<organism evidence="2 3">
    <name type="scientific">Candidatus Auribacter fodinae</name>
    <dbReference type="NCBI Taxonomy" id="2093366"/>
    <lineage>
        <taxon>Bacteria</taxon>
        <taxon>Pseudomonadati</taxon>
        <taxon>Candidatus Auribacterota</taxon>
        <taxon>Candidatus Auribacteria</taxon>
        <taxon>Candidatus Auribacterales</taxon>
        <taxon>Candidatus Auribacteraceae</taxon>
        <taxon>Candidatus Auribacter</taxon>
    </lineage>
</organism>
<protein>
    <submittedName>
        <fullName evidence="2">Uncharacterized protein</fullName>
    </submittedName>
</protein>
<dbReference type="AlphaFoldDB" id="A0A3A4R5I0"/>
<evidence type="ECO:0000256" key="1">
    <source>
        <dbReference type="SAM" id="Phobius"/>
    </source>
</evidence>
<feature type="transmembrane region" description="Helical" evidence="1">
    <location>
        <begin position="9"/>
        <end position="26"/>
    </location>
</feature>
<dbReference type="EMBL" id="QZJZ01000071">
    <property type="protein sequence ID" value="RJP58077.1"/>
    <property type="molecule type" value="Genomic_DNA"/>
</dbReference>
<evidence type="ECO:0000313" key="3">
    <source>
        <dbReference type="Proteomes" id="UP000266426"/>
    </source>
</evidence>
<keyword evidence="1" id="KW-1133">Transmembrane helix</keyword>
<sequence>MHWFQKLKVVLYKFGIIIAILFNLKKGTFMNIIYRTCLIFVIVSLFAVPGLAQSSASRMDPVLNIYTDLMNNRYGILHVAGYGNATGNRRFSRSQAWLMAKRAARVDAYRQLVTQLPASQNSIQDGEYAVHGFLSGAAVYDEYTSETEKSAFVEMVLFFNVTDRIYDHFIKNGVRIQEISAEEYERIQNNVDFVSYKEWHSWNK</sequence>
<dbReference type="Proteomes" id="UP000266426">
    <property type="component" value="Unassembled WGS sequence"/>
</dbReference>
<evidence type="ECO:0000313" key="2">
    <source>
        <dbReference type="EMBL" id="RJP58077.1"/>
    </source>
</evidence>
<gene>
    <name evidence="2" type="ORF">C4541_08600</name>
</gene>
<reference evidence="2 3" key="1">
    <citation type="journal article" date="2017" name="ISME J.">
        <title>Energy and carbon metabolisms in a deep terrestrial subsurface fluid microbial community.</title>
        <authorList>
            <person name="Momper L."/>
            <person name="Jungbluth S.P."/>
            <person name="Lee M.D."/>
            <person name="Amend J.P."/>
        </authorList>
    </citation>
    <scope>NUCLEOTIDE SEQUENCE [LARGE SCALE GENOMIC DNA]</scope>
    <source>
        <strain evidence="2">SURF_26</strain>
    </source>
</reference>
<feature type="transmembrane region" description="Helical" evidence="1">
    <location>
        <begin position="32"/>
        <end position="52"/>
    </location>
</feature>
<accession>A0A3A4R5I0</accession>
<keyword evidence="1" id="KW-0472">Membrane</keyword>
<keyword evidence="1" id="KW-0812">Transmembrane</keyword>
<comment type="caution">
    <text evidence="2">The sequence shown here is derived from an EMBL/GenBank/DDBJ whole genome shotgun (WGS) entry which is preliminary data.</text>
</comment>
<proteinExistence type="predicted"/>
<name>A0A3A4R5I0_9BACT</name>